<accession>A0A370TQ12</accession>
<evidence type="ECO:0000256" key="1">
    <source>
        <dbReference type="SAM" id="MobiDB-lite"/>
    </source>
</evidence>
<sequence>MNDASAIKTQYNNSHTKEKTLGSRAMSHLRTPPTIHLPKMPFHTAHPYHQTSSSTSSTTSTFQPTAPQRQPTLQTQYMRMLLALDDISRVHNILASFFTWLLLAGFVIFPGTFTSLSTSDTVASSTTASTIIHSVQHIPLLVIATVSSALGATGMLYLYYAHTDNFVWLLNKIFLPGVLHSLAGLISTLVNVYSSQKGMWSVSARVTAGVTGGCMVICGALFGVYQFWALEKVKKEHGKEMEAGQSWTEKLGRGRAGGGVV</sequence>
<dbReference type="Proteomes" id="UP000254866">
    <property type="component" value="Unassembled WGS sequence"/>
</dbReference>
<dbReference type="AlphaFoldDB" id="A0A370TQ12"/>
<keyword evidence="2" id="KW-0812">Transmembrane</keyword>
<comment type="caution">
    <text evidence="3">The sequence shown here is derived from an EMBL/GenBank/DDBJ whole genome shotgun (WGS) entry which is preliminary data.</text>
</comment>
<dbReference type="RefSeq" id="XP_031870273.1">
    <property type="nucleotide sequence ID" value="XM_032013673.1"/>
</dbReference>
<proteinExistence type="predicted"/>
<evidence type="ECO:0000256" key="2">
    <source>
        <dbReference type="SAM" id="Phobius"/>
    </source>
</evidence>
<evidence type="ECO:0000313" key="3">
    <source>
        <dbReference type="EMBL" id="RDL37617.1"/>
    </source>
</evidence>
<organism evidence="3 4">
    <name type="scientific">Venustampulla echinocandica</name>
    <dbReference type="NCBI Taxonomy" id="2656787"/>
    <lineage>
        <taxon>Eukaryota</taxon>
        <taxon>Fungi</taxon>
        <taxon>Dikarya</taxon>
        <taxon>Ascomycota</taxon>
        <taxon>Pezizomycotina</taxon>
        <taxon>Leotiomycetes</taxon>
        <taxon>Helotiales</taxon>
        <taxon>Pleuroascaceae</taxon>
        <taxon>Venustampulla</taxon>
    </lineage>
</organism>
<name>A0A370TQ12_9HELO</name>
<evidence type="ECO:0000313" key="4">
    <source>
        <dbReference type="Proteomes" id="UP000254866"/>
    </source>
</evidence>
<feature type="transmembrane region" description="Helical" evidence="2">
    <location>
        <begin position="97"/>
        <end position="118"/>
    </location>
</feature>
<keyword evidence="2" id="KW-1133">Transmembrane helix</keyword>
<reference evidence="3 4" key="1">
    <citation type="journal article" date="2018" name="IMA Fungus">
        <title>IMA Genome-F 9: Draft genome sequence of Annulohypoxylon stygium, Aspergillus mulundensis, Berkeleyomyces basicola (syn. Thielaviopsis basicola), Ceratocystis smalleyi, two Cercospora beticola strains, Coleophoma cylindrospora, Fusarium fracticaudum, Phialophora cf. hyalina, and Morchella septimelata.</title>
        <authorList>
            <person name="Wingfield B.D."/>
            <person name="Bills G.F."/>
            <person name="Dong Y."/>
            <person name="Huang W."/>
            <person name="Nel W.J."/>
            <person name="Swalarsk-Parry B.S."/>
            <person name="Vaghefi N."/>
            <person name="Wilken P.M."/>
            <person name="An Z."/>
            <person name="de Beer Z.W."/>
            <person name="De Vos L."/>
            <person name="Chen L."/>
            <person name="Duong T.A."/>
            <person name="Gao Y."/>
            <person name="Hammerbacher A."/>
            <person name="Kikkert J.R."/>
            <person name="Li Y."/>
            <person name="Li H."/>
            <person name="Li K."/>
            <person name="Li Q."/>
            <person name="Liu X."/>
            <person name="Ma X."/>
            <person name="Naidoo K."/>
            <person name="Pethybridge S.J."/>
            <person name="Sun J."/>
            <person name="Steenkamp E.T."/>
            <person name="van der Nest M.A."/>
            <person name="van Wyk S."/>
            <person name="Wingfield M.J."/>
            <person name="Xiong C."/>
            <person name="Yue Q."/>
            <person name="Zhang X."/>
        </authorList>
    </citation>
    <scope>NUCLEOTIDE SEQUENCE [LARGE SCALE GENOMIC DNA]</scope>
    <source>
        <strain evidence="3 4">BP 5553</strain>
    </source>
</reference>
<keyword evidence="4" id="KW-1185">Reference proteome</keyword>
<feature type="transmembrane region" description="Helical" evidence="2">
    <location>
        <begin position="173"/>
        <end position="194"/>
    </location>
</feature>
<feature type="compositionally biased region" description="Low complexity" evidence="1">
    <location>
        <begin position="51"/>
        <end position="61"/>
    </location>
</feature>
<protein>
    <submittedName>
        <fullName evidence="3">Uncharacterized protein</fullName>
    </submittedName>
</protein>
<dbReference type="GeneID" id="43597899"/>
<keyword evidence="2" id="KW-0472">Membrane</keyword>
<dbReference type="OrthoDB" id="3254104at2759"/>
<gene>
    <name evidence="3" type="ORF">BP5553_05050</name>
</gene>
<dbReference type="EMBL" id="NPIC01000003">
    <property type="protein sequence ID" value="RDL37617.1"/>
    <property type="molecule type" value="Genomic_DNA"/>
</dbReference>
<feature type="region of interest" description="Disordered" evidence="1">
    <location>
        <begin position="1"/>
        <end position="69"/>
    </location>
</feature>
<feature type="transmembrane region" description="Helical" evidence="2">
    <location>
        <begin position="138"/>
        <end position="161"/>
    </location>
</feature>
<feature type="transmembrane region" description="Helical" evidence="2">
    <location>
        <begin position="206"/>
        <end position="230"/>
    </location>
</feature>